<evidence type="ECO:0000313" key="3">
    <source>
        <dbReference type="Proteomes" id="UP000294513"/>
    </source>
</evidence>
<evidence type="ECO:0000313" key="2">
    <source>
        <dbReference type="EMBL" id="TDD83851.1"/>
    </source>
</evidence>
<sequence length="68" mass="7493">MTATPTSEAPVVETPSHEALAFDTPARKMPVGKTLARKIWDSHRVRQASGGNDLIYVDLHLIHEPFPS</sequence>
<dbReference type="AlphaFoldDB" id="A0A4R5BCH9"/>
<feature type="region of interest" description="Disordered" evidence="1">
    <location>
        <begin position="1"/>
        <end position="21"/>
    </location>
</feature>
<proteinExistence type="predicted"/>
<reference evidence="2 3" key="1">
    <citation type="submission" date="2019-03" db="EMBL/GenBank/DDBJ databases">
        <title>Draft genome sequences of novel Actinobacteria.</title>
        <authorList>
            <person name="Sahin N."/>
            <person name="Ay H."/>
            <person name="Saygin H."/>
        </authorList>
    </citation>
    <scope>NUCLEOTIDE SEQUENCE [LARGE SCALE GENOMIC DNA]</scope>
    <source>
        <strain evidence="2 3">H3C3</strain>
    </source>
</reference>
<organism evidence="2 3">
    <name type="scientific">Actinomadura rubrisoli</name>
    <dbReference type="NCBI Taxonomy" id="2530368"/>
    <lineage>
        <taxon>Bacteria</taxon>
        <taxon>Bacillati</taxon>
        <taxon>Actinomycetota</taxon>
        <taxon>Actinomycetes</taxon>
        <taxon>Streptosporangiales</taxon>
        <taxon>Thermomonosporaceae</taxon>
        <taxon>Actinomadura</taxon>
    </lineage>
</organism>
<protein>
    <recommendedName>
        <fullName evidence="4">3-isopropylmalate dehydratase large subunit</fullName>
    </recommendedName>
</protein>
<accession>A0A4R5BCH9</accession>
<comment type="caution">
    <text evidence="2">The sequence shown here is derived from an EMBL/GenBank/DDBJ whole genome shotgun (WGS) entry which is preliminary data.</text>
</comment>
<dbReference type="Proteomes" id="UP000294513">
    <property type="component" value="Unassembled WGS sequence"/>
</dbReference>
<evidence type="ECO:0000256" key="1">
    <source>
        <dbReference type="SAM" id="MobiDB-lite"/>
    </source>
</evidence>
<keyword evidence="3" id="KW-1185">Reference proteome</keyword>
<evidence type="ECO:0008006" key="4">
    <source>
        <dbReference type="Google" id="ProtNLM"/>
    </source>
</evidence>
<name>A0A4R5BCH9_9ACTN</name>
<dbReference type="RefSeq" id="WP_131895751.1">
    <property type="nucleotide sequence ID" value="NZ_SMKU01000108.1"/>
</dbReference>
<dbReference type="EMBL" id="SMKU01000108">
    <property type="protein sequence ID" value="TDD83851.1"/>
    <property type="molecule type" value="Genomic_DNA"/>
</dbReference>
<gene>
    <name evidence="2" type="ORF">E1298_20855</name>
</gene>